<dbReference type="FunFam" id="3.40.630.10:FF:000020">
    <property type="entry name" value="Carboxypeptidase D"/>
    <property type="match status" value="1"/>
</dbReference>
<dbReference type="PANTHER" id="PTHR11532">
    <property type="entry name" value="PROTEASE M14 CARBOXYPEPTIDASE"/>
    <property type="match status" value="1"/>
</dbReference>
<dbReference type="GO" id="GO:0016485">
    <property type="term" value="P:protein processing"/>
    <property type="evidence" value="ECO:0007669"/>
    <property type="project" value="TreeGrafter"/>
</dbReference>
<dbReference type="RefSeq" id="XP_027200911.1">
    <property type="nucleotide sequence ID" value="XM_027345110.1"/>
</dbReference>
<sequence length="613" mass="70109">MFSIHKKFKTTTTTTKINLLIIVILLFQISISSQSSQSIVSTFSLQNHSKTLNDLNYYPNDNVDKQPTLYPLRSFSISLSSYLPPDSNSSSSTKFNNQSSSFSAALKSSPSVVKSLSKKQKNRTSTTTTGNSNKITVRFNKYHNYNDMTRLLKNVAKKHTNLTRLYSIGKSLQGRELWVMHLTDDSIDDTTINNQSIQLKPNVKYIANMHGNEAVGREMLLHLIAYLVNFSNRSANVKKLLKHTNIHIMPSMNPDGFEKSIEGRCEGPGRQNSNGIDLNRNFPDRLFNRTEIEQPETEAIRKWLNQIQFVLSANIHGGALVVNYPFDGSAIIDSEHLEKTPDHDVFLHLAKTYAQRHRKLKSQIKCRKDDNFIDGITNGNAWYPVQGSMQDYNYIYAGCMELTLEISCCKYPNATNLLTHWNENKIPMLSLLNEANKGVKGFVKDYQTEMPIAKANITILGRNVQFQSDNQGRFWRLLLPGDYVLIVKQNGYSRLQKQFTVMANKITVMELYLTPIRKQNGKQLNTLTSSLSNINNNHHYRWKKLDDQTLFMNKSSSPTSPTFGMRKMFLINNRVPTNRFSPMLNFSTKIYMSIILINILLHTIIESIRFLSI</sequence>
<dbReference type="Pfam" id="PF13620">
    <property type="entry name" value="CarboxypepD_reg"/>
    <property type="match status" value="1"/>
</dbReference>
<dbReference type="SUPFAM" id="SSF49464">
    <property type="entry name" value="Carboxypeptidase regulatory domain-like"/>
    <property type="match status" value="1"/>
</dbReference>
<dbReference type="Proteomes" id="UP000515146">
    <property type="component" value="Unplaced"/>
</dbReference>
<dbReference type="GO" id="GO:0006518">
    <property type="term" value="P:peptide metabolic process"/>
    <property type="evidence" value="ECO:0007669"/>
    <property type="project" value="TreeGrafter"/>
</dbReference>
<evidence type="ECO:0000256" key="1">
    <source>
        <dbReference type="ARBA" id="ARBA00001947"/>
    </source>
</evidence>
<evidence type="ECO:0000256" key="5">
    <source>
        <dbReference type="ARBA" id="ARBA00022723"/>
    </source>
</evidence>
<dbReference type="GO" id="GO:0008270">
    <property type="term" value="F:zinc ion binding"/>
    <property type="evidence" value="ECO:0007669"/>
    <property type="project" value="InterPro"/>
</dbReference>
<evidence type="ECO:0000256" key="9">
    <source>
        <dbReference type="PROSITE-ProRule" id="PRU01379"/>
    </source>
</evidence>
<evidence type="ECO:0000256" key="2">
    <source>
        <dbReference type="ARBA" id="ARBA00005988"/>
    </source>
</evidence>
<name>A0A6P6Y7C5_DERPT</name>
<dbReference type="InterPro" id="IPR008969">
    <property type="entry name" value="CarboxyPept-like_regulatory"/>
</dbReference>
<dbReference type="KEGG" id="dpte:113794945"/>
<dbReference type="OrthoDB" id="10249045at2759"/>
<dbReference type="PROSITE" id="PS52035">
    <property type="entry name" value="PEPTIDASE_M14"/>
    <property type="match status" value="1"/>
</dbReference>
<evidence type="ECO:0000313" key="10">
    <source>
        <dbReference type="Proteomes" id="UP000515146"/>
    </source>
</evidence>
<keyword evidence="10" id="KW-1185">Reference proteome</keyword>
<dbReference type="AlphaFoldDB" id="A0A6P6Y7C5"/>
<evidence type="ECO:0000313" key="11">
    <source>
        <dbReference type="RefSeq" id="XP_027200911.1"/>
    </source>
</evidence>
<organism evidence="10 11">
    <name type="scientific">Dermatophagoides pteronyssinus</name>
    <name type="common">European house dust mite</name>
    <dbReference type="NCBI Taxonomy" id="6956"/>
    <lineage>
        <taxon>Eukaryota</taxon>
        <taxon>Metazoa</taxon>
        <taxon>Ecdysozoa</taxon>
        <taxon>Arthropoda</taxon>
        <taxon>Chelicerata</taxon>
        <taxon>Arachnida</taxon>
        <taxon>Acari</taxon>
        <taxon>Acariformes</taxon>
        <taxon>Sarcoptiformes</taxon>
        <taxon>Astigmata</taxon>
        <taxon>Psoroptidia</taxon>
        <taxon>Analgoidea</taxon>
        <taxon>Pyroglyphidae</taxon>
        <taxon>Dermatophagoidinae</taxon>
        <taxon>Dermatophagoides</taxon>
    </lineage>
</organism>
<reference evidence="11" key="1">
    <citation type="submission" date="2025-08" db="UniProtKB">
        <authorList>
            <consortium name="RefSeq"/>
        </authorList>
    </citation>
    <scope>IDENTIFICATION</scope>
    <source>
        <strain evidence="11">Airmid</strain>
    </source>
</reference>
<keyword evidence="8" id="KW-0325">Glycoprotein</keyword>
<dbReference type="SMART" id="SM00631">
    <property type="entry name" value="Zn_pept"/>
    <property type="match status" value="1"/>
</dbReference>
<keyword evidence="4" id="KW-0645">Protease</keyword>
<evidence type="ECO:0000256" key="3">
    <source>
        <dbReference type="ARBA" id="ARBA00022645"/>
    </source>
</evidence>
<gene>
    <name evidence="11" type="primary">LOC113794945</name>
</gene>
<dbReference type="PROSITE" id="PS00132">
    <property type="entry name" value="CARBOXYPEPT_ZN_1"/>
    <property type="match status" value="1"/>
</dbReference>
<dbReference type="SUPFAM" id="SSF53187">
    <property type="entry name" value="Zn-dependent exopeptidases"/>
    <property type="match status" value="1"/>
</dbReference>
<dbReference type="PROSITE" id="PS00133">
    <property type="entry name" value="CARBOXYPEPT_ZN_2"/>
    <property type="match status" value="1"/>
</dbReference>
<keyword evidence="7" id="KW-0862">Zinc</keyword>
<accession>A0A6P6Y7C5</accession>
<dbReference type="PANTHER" id="PTHR11532:SF84">
    <property type="entry name" value="CARBOXYPEPTIDASE M"/>
    <property type="match status" value="1"/>
</dbReference>
<dbReference type="Gene3D" id="2.60.40.1120">
    <property type="entry name" value="Carboxypeptidase-like, regulatory domain"/>
    <property type="match status" value="1"/>
</dbReference>
<dbReference type="InterPro" id="IPR057246">
    <property type="entry name" value="CARBOXYPEPT_ZN_1"/>
</dbReference>
<dbReference type="Pfam" id="PF00246">
    <property type="entry name" value="Peptidase_M14"/>
    <property type="match status" value="1"/>
</dbReference>
<dbReference type="CDD" id="cd03858">
    <property type="entry name" value="M14_CP_N-E_like"/>
    <property type="match status" value="1"/>
</dbReference>
<dbReference type="GO" id="GO:0005615">
    <property type="term" value="C:extracellular space"/>
    <property type="evidence" value="ECO:0007669"/>
    <property type="project" value="TreeGrafter"/>
</dbReference>
<dbReference type="InterPro" id="IPR050753">
    <property type="entry name" value="Peptidase_M14_domain"/>
</dbReference>
<keyword evidence="3" id="KW-0121">Carboxypeptidase</keyword>
<keyword evidence="5" id="KW-0479">Metal-binding</keyword>
<evidence type="ECO:0000256" key="7">
    <source>
        <dbReference type="ARBA" id="ARBA00022833"/>
    </source>
</evidence>
<dbReference type="InParanoid" id="A0A6P6Y7C5"/>
<dbReference type="InterPro" id="IPR000834">
    <property type="entry name" value="Peptidase_M14"/>
</dbReference>
<feature type="active site" description="Proton donor/acceptor" evidence="9">
    <location>
        <position position="405"/>
    </location>
</feature>
<protein>
    <submittedName>
        <fullName evidence="11">Carboxypeptidase D-like</fullName>
    </submittedName>
</protein>
<comment type="cofactor">
    <cofactor evidence="1">
        <name>Zn(2+)</name>
        <dbReference type="ChEBI" id="CHEBI:29105"/>
    </cofactor>
</comment>
<proteinExistence type="inferred from homology"/>
<dbReference type="GO" id="GO:0004181">
    <property type="term" value="F:metallocarboxypeptidase activity"/>
    <property type="evidence" value="ECO:0007669"/>
    <property type="project" value="InterPro"/>
</dbReference>
<evidence type="ECO:0000256" key="6">
    <source>
        <dbReference type="ARBA" id="ARBA00022801"/>
    </source>
</evidence>
<dbReference type="PRINTS" id="PR00765">
    <property type="entry name" value="CRBOXYPTASEA"/>
</dbReference>
<evidence type="ECO:0000256" key="8">
    <source>
        <dbReference type="ARBA" id="ARBA00023180"/>
    </source>
</evidence>
<dbReference type="Gene3D" id="3.40.630.10">
    <property type="entry name" value="Zn peptidases"/>
    <property type="match status" value="1"/>
</dbReference>
<keyword evidence="6" id="KW-0378">Hydrolase</keyword>
<evidence type="ECO:0000256" key="4">
    <source>
        <dbReference type="ARBA" id="ARBA00022670"/>
    </source>
</evidence>
<dbReference type="CDD" id="cd11308">
    <property type="entry name" value="Peptidase_M14NE-CP-C_like"/>
    <property type="match status" value="1"/>
</dbReference>
<comment type="similarity">
    <text evidence="2 9">Belongs to the peptidase M14 family.</text>
</comment>
<dbReference type="InterPro" id="IPR057247">
    <property type="entry name" value="CARBOXYPEPT_ZN_2"/>
</dbReference>